<keyword evidence="3" id="KW-0863">Zinc-finger</keyword>
<evidence type="ECO:0000256" key="1">
    <source>
        <dbReference type="ARBA" id="ARBA00004123"/>
    </source>
</evidence>
<name>A0AAV5T6K0_9BILA</name>
<dbReference type="GO" id="GO:0005634">
    <property type="term" value="C:nucleus"/>
    <property type="evidence" value="ECO:0007669"/>
    <property type="project" value="UniProtKB-SubCell"/>
</dbReference>
<dbReference type="InterPro" id="IPR052035">
    <property type="entry name" value="ZnF_BED_domain_contain"/>
</dbReference>
<evidence type="ECO:0000256" key="5">
    <source>
        <dbReference type="ARBA" id="ARBA00023242"/>
    </source>
</evidence>
<dbReference type="Proteomes" id="UP001432027">
    <property type="component" value="Unassembled WGS sequence"/>
</dbReference>
<keyword evidence="7" id="KW-1185">Reference proteome</keyword>
<dbReference type="EMBL" id="BTSX01000003">
    <property type="protein sequence ID" value="GMS90745.1"/>
    <property type="molecule type" value="Genomic_DNA"/>
</dbReference>
<evidence type="ECO:0000256" key="2">
    <source>
        <dbReference type="ARBA" id="ARBA00022723"/>
    </source>
</evidence>
<evidence type="ECO:0000313" key="7">
    <source>
        <dbReference type="Proteomes" id="UP001432027"/>
    </source>
</evidence>
<evidence type="ECO:0000313" key="6">
    <source>
        <dbReference type="EMBL" id="GMS90745.1"/>
    </source>
</evidence>
<accession>A0AAV5T6K0</accession>
<comment type="caution">
    <text evidence="6">The sequence shown here is derived from an EMBL/GenBank/DDBJ whole genome shotgun (WGS) entry which is preliminary data.</text>
</comment>
<proteinExistence type="predicted"/>
<keyword evidence="2" id="KW-0479">Metal-binding</keyword>
<dbReference type="PANTHER" id="PTHR46481:SF10">
    <property type="entry name" value="ZINC FINGER BED DOMAIN-CONTAINING PROTEIN 39"/>
    <property type="match status" value="1"/>
</dbReference>
<comment type="subcellular location">
    <subcellularLocation>
        <location evidence="1">Nucleus</location>
    </subcellularLocation>
</comment>
<gene>
    <name evidence="6" type="ORF">PENTCL1PPCAC_12920</name>
</gene>
<evidence type="ECO:0000256" key="4">
    <source>
        <dbReference type="ARBA" id="ARBA00022833"/>
    </source>
</evidence>
<organism evidence="6 7">
    <name type="scientific">Pristionchus entomophagus</name>
    <dbReference type="NCBI Taxonomy" id="358040"/>
    <lineage>
        <taxon>Eukaryota</taxon>
        <taxon>Metazoa</taxon>
        <taxon>Ecdysozoa</taxon>
        <taxon>Nematoda</taxon>
        <taxon>Chromadorea</taxon>
        <taxon>Rhabditida</taxon>
        <taxon>Rhabditina</taxon>
        <taxon>Diplogasteromorpha</taxon>
        <taxon>Diplogasteroidea</taxon>
        <taxon>Neodiplogasteridae</taxon>
        <taxon>Pristionchus</taxon>
    </lineage>
</organism>
<reference evidence="6" key="1">
    <citation type="submission" date="2023-10" db="EMBL/GenBank/DDBJ databases">
        <title>Genome assembly of Pristionchus species.</title>
        <authorList>
            <person name="Yoshida K."/>
            <person name="Sommer R.J."/>
        </authorList>
    </citation>
    <scope>NUCLEOTIDE SEQUENCE</scope>
    <source>
        <strain evidence="6">RS0144</strain>
    </source>
</reference>
<dbReference type="SUPFAM" id="SSF53098">
    <property type="entry name" value="Ribonuclease H-like"/>
    <property type="match status" value="1"/>
</dbReference>
<keyword evidence="5" id="KW-0539">Nucleus</keyword>
<dbReference type="AlphaFoldDB" id="A0AAV5T6K0"/>
<sequence>TDTWISKGGRVSLNAVVATYLDDSWNLKSVVLAATPLAGRHTATTLQAKLERVIKFYDLNVGSVTSDSASNILKAVSDMQFPRIPCFFHQMHLIVSSSLDDWSDKNIIIVLKKLARTLNMSPSKREFFFELTSKDGRELIGICKLLSPFLQYTLR</sequence>
<feature type="non-terminal residue" evidence="6">
    <location>
        <position position="1"/>
    </location>
</feature>
<evidence type="ECO:0000256" key="3">
    <source>
        <dbReference type="ARBA" id="ARBA00022771"/>
    </source>
</evidence>
<dbReference type="InterPro" id="IPR012337">
    <property type="entry name" value="RNaseH-like_sf"/>
</dbReference>
<protein>
    <recommendedName>
        <fullName evidence="8">MULE transposase domain-containing protein</fullName>
    </recommendedName>
</protein>
<dbReference type="GO" id="GO:0008270">
    <property type="term" value="F:zinc ion binding"/>
    <property type="evidence" value="ECO:0007669"/>
    <property type="project" value="UniProtKB-KW"/>
</dbReference>
<evidence type="ECO:0008006" key="8">
    <source>
        <dbReference type="Google" id="ProtNLM"/>
    </source>
</evidence>
<dbReference type="PANTHER" id="PTHR46481">
    <property type="entry name" value="ZINC FINGER BED DOMAIN-CONTAINING PROTEIN 4"/>
    <property type="match status" value="1"/>
</dbReference>
<feature type="non-terminal residue" evidence="6">
    <location>
        <position position="155"/>
    </location>
</feature>
<keyword evidence="4" id="KW-0862">Zinc</keyword>